<dbReference type="Gene3D" id="1.10.150.130">
    <property type="match status" value="1"/>
</dbReference>
<gene>
    <name evidence="6" type="ORF">EV679_0028</name>
</gene>
<evidence type="ECO:0000313" key="6">
    <source>
        <dbReference type="EMBL" id="RZS72847.1"/>
    </source>
</evidence>
<evidence type="ECO:0000256" key="2">
    <source>
        <dbReference type="ARBA" id="ARBA00022908"/>
    </source>
</evidence>
<dbReference type="GO" id="GO:0006310">
    <property type="term" value="P:DNA recombination"/>
    <property type="evidence" value="ECO:0007669"/>
    <property type="project" value="UniProtKB-KW"/>
</dbReference>
<dbReference type="PANTHER" id="PTHR30629:SF2">
    <property type="entry name" value="PROPHAGE INTEGRASE INTS-RELATED"/>
    <property type="match status" value="1"/>
</dbReference>
<evidence type="ECO:0000256" key="3">
    <source>
        <dbReference type="ARBA" id="ARBA00023125"/>
    </source>
</evidence>
<dbReference type="InterPro" id="IPR010998">
    <property type="entry name" value="Integrase_recombinase_N"/>
</dbReference>
<reference evidence="6 7" key="1">
    <citation type="submission" date="2019-02" db="EMBL/GenBank/DDBJ databases">
        <title>Genomic Encyclopedia of Type Strains, Phase IV (KMG-IV): sequencing the most valuable type-strain genomes for metagenomic binning, comparative biology and taxonomic classification.</title>
        <authorList>
            <person name="Goeker M."/>
        </authorList>
    </citation>
    <scope>NUCLEOTIDE SEQUENCE [LARGE SCALE GENOMIC DNA]</scope>
    <source>
        <strain evidence="6 7">DSM 16618</strain>
    </source>
</reference>
<dbReference type="GO" id="GO:0015074">
    <property type="term" value="P:DNA integration"/>
    <property type="evidence" value="ECO:0007669"/>
    <property type="project" value="UniProtKB-KW"/>
</dbReference>
<dbReference type="Gene3D" id="1.10.443.10">
    <property type="entry name" value="Intergrase catalytic core"/>
    <property type="match status" value="1"/>
</dbReference>
<dbReference type="AlphaFoldDB" id="A0A4V2F189"/>
<dbReference type="Pfam" id="PF22022">
    <property type="entry name" value="Phage_int_M"/>
    <property type="match status" value="1"/>
</dbReference>
<keyword evidence="2" id="KW-0229">DNA integration</keyword>
<dbReference type="InterPro" id="IPR050808">
    <property type="entry name" value="Phage_Integrase"/>
</dbReference>
<evidence type="ECO:0000256" key="4">
    <source>
        <dbReference type="ARBA" id="ARBA00023172"/>
    </source>
</evidence>
<dbReference type="SUPFAM" id="SSF56349">
    <property type="entry name" value="DNA breaking-rejoining enzymes"/>
    <property type="match status" value="1"/>
</dbReference>
<keyword evidence="3" id="KW-0238">DNA-binding</keyword>
<dbReference type="InterPro" id="IPR011010">
    <property type="entry name" value="DNA_brk_join_enz"/>
</dbReference>
<dbReference type="Proteomes" id="UP000292039">
    <property type="component" value="Unassembled WGS sequence"/>
</dbReference>
<sequence>MARITDRQARAIKPEGAPIPCGITGMTLQPTTTAGRGKWNLRFVSPVTGKRRDMGLGVFPDVGVATALEAGDQARKLIAAGDDPIMARDTKRAIPTFEEAARTRWAVVAPSFRNAKHRAQWISSLEQHVFPHIGALRVDALTPQHFANALHPIWLAIPATARRVKMRCADVMAACWAQGHTSANPLDVASRLLPSKPASTGARHQPAMPWRDVPSFVAEHLHSPPVLGARAALLFAILTAARSGEVRGATWAEIDLNTKLWIIPKERMKANTAHRVPLSDASVALLKAQLCSNPTPAPDTLVFPAIRGQQLSDMALTSLLRKAKAKSDTPGRVATAHGFRSSFRNWAADQGYSTDIAERALAHTISNKVQAAYERTDRLNARVDMMQAWGHLIGQPFA</sequence>
<organism evidence="6 7">
    <name type="scientific">Kerstersia gyiorum</name>
    <dbReference type="NCBI Taxonomy" id="206506"/>
    <lineage>
        <taxon>Bacteria</taxon>
        <taxon>Pseudomonadati</taxon>
        <taxon>Pseudomonadota</taxon>
        <taxon>Betaproteobacteria</taxon>
        <taxon>Burkholderiales</taxon>
        <taxon>Alcaligenaceae</taxon>
        <taxon>Kerstersia</taxon>
    </lineage>
</organism>
<evidence type="ECO:0000256" key="1">
    <source>
        <dbReference type="ARBA" id="ARBA00008857"/>
    </source>
</evidence>
<comment type="similarity">
    <text evidence="1">Belongs to the 'phage' integrase family.</text>
</comment>
<evidence type="ECO:0000259" key="5">
    <source>
        <dbReference type="PROSITE" id="PS51898"/>
    </source>
</evidence>
<evidence type="ECO:0000313" key="7">
    <source>
        <dbReference type="Proteomes" id="UP000292039"/>
    </source>
</evidence>
<dbReference type="RefSeq" id="WP_130486265.1">
    <property type="nucleotide sequence ID" value="NZ_CBCSEB010000003.1"/>
</dbReference>
<comment type="caution">
    <text evidence="6">The sequence shown here is derived from an EMBL/GenBank/DDBJ whole genome shotgun (WGS) entry which is preliminary data.</text>
</comment>
<dbReference type="InterPro" id="IPR025166">
    <property type="entry name" value="Integrase_DNA_bind_dom"/>
</dbReference>
<dbReference type="PANTHER" id="PTHR30629">
    <property type="entry name" value="PROPHAGE INTEGRASE"/>
    <property type="match status" value="1"/>
</dbReference>
<protein>
    <submittedName>
        <fullName evidence="6">Integrase</fullName>
    </submittedName>
</protein>
<dbReference type="PROSITE" id="PS51898">
    <property type="entry name" value="TYR_RECOMBINASE"/>
    <property type="match status" value="1"/>
</dbReference>
<dbReference type="CDD" id="cd00801">
    <property type="entry name" value="INT_P4_C"/>
    <property type="match status" value="1"/>
</dbReference>
<dbReference type="Pfam" id="PF13356">
    <property type="entry name" value="Arm-DNA-bind_3"/>
    <property type="match status" value="1"/>
</dbReference>
<name>A0A4V2F189_9BURK</name>
<dbReference type="Pfam" id="PF00589">
    <property type="entry name" value="Phage_integrase"/>
    <property type="match status" value="1"/>
</dbReference>
<dbReference type="EMBL" id="SGWZ01000001">
    <property type="protein sequence ID" value="RZS72847.1"/>
    <property type="molecule type" value="Genomic_DNA"/>
</dbReference>
<dbReference type="GO" id="GO:0003677">
    <property type="term" value="F:DNA binding"/>
    <property type="evidence" value="ECO:0007669"/>
    <property type="project" value="UniProtKB-KW"/>
</dbReference>
<proteinExistence type="inferred from homology"/>
<feature type="domain" description="Tyr recombinase" evidence="5">
    <location>
        <begin position="203"/>
        <end position="386"/>
    </location>
</feature>
<dbReference type="InterPro" id="IPR013762">
    <property type="entry name" value="Integrase-like_cat_sf"/>
</dbReference>
<dbReference type="InterPro" id="IPR053876">
    <property type="entry name" value="Phage_int_M"/>
</dbReference>
<dbReference type="InterPro" id="IPR002104">
    <property type="entry name" value="Integrase_catalytic"/>
</dbReference>
<dbReference type="InterPro" id="IPR038488">
    <property type="entry name" value="Integrase_DNA-bd_sf"/>
</dbReference>
<dbReference type="Gene3D" id="3.30.160.390">
    <property type="entry name" value="Integrase, DNA-binding domain"/>
    <property type="match status" value="1"/>
</dbReference>
<accession>A0A4V2F189</accession>
<keyword evidence="4" id="KW-0233">DNA recombination</keyword>